<gene>
    <name evidence="1" type="ORF">C1H46_040847</name>
</gene>
<proteinExistence type="predicted"/>
<organism evidence="1 2">
    <name type="scientific">Malus baccata</name>
    <name type="common">Siberian crab apple</name>
    <name type="synonym">Pyrus baccata</name>
    <dbReference type="NCBI Taxonomy" id="106549"/>
    <lineage>
        <taxon>Eukaryota</taxon>
        <taxon>Viridiplantae</taxon>
        <taxon>Streptophyta</taxon>
        <taxon>Embryophyta</taxon>
        <taxon>Tracheophyta</taxon>
        <taxon>Spermatophyta</taxon>
        <taxon>Magnoliopsida</taxon>
        <taxon>eudicotyledons</taxon>
        <taxon>Gunneridae</taxon>
        <taxon>Pentapetalae</taxon>
        <taxon>rosids</taxon>
        <taxon>fabids</taxon>
        <taxon>Rosales</taxon>
        <taxon>Rosaceae</taxon>
        <taxon>Amygdaloideae</taxon>
        <taxon>Maleae</taxon>
        <taxon>Malus</taxon>
    </lineage>
</organism>
<accession>A0A540KHH5</accession>
<keyword evidence="2" id="KW-1185">Reference proteome</keyword>
<dbReference type="EMBL" id="VIEB01001270">
    <property type="protein sequence ID" value="TQD73620.1"/>
    <property type="molecule type" value="Genomic_DNA"/>
</dbReference>
<dbReference type="Proteomes" id="UP000315295">
    <property type="component" value="Unassembled WGS sequence"/>
</dbReference>
<protein>
    <submittedName>
        <fullName evidence="1">Uncharacterized protein</fullName>
    </submittedName>
</protein>
<comment type="caution">
    <text evidence="1">The sequence shown here is derived from an EMBL/GenBank/DDBJ whole genome shotgun (WGS) entry which is preliminary data.</text>
</comment>
<name>A0A540KHH5_MALBA</name>
<evidence type="ECO:0000313" key="2">
    <source>
        <dbReference type="Proteomes" id="UP000315295"/>
    </source>
</evidence>
<reference evidence="1 2" key="1">
    <citation type="journal article" date="2019" name="G3 (Bethesda)">
        <title>Sequencing of a Wild Apple (Malus baccata) Genome Unravels the Differences Between Cultivated and Wild Apple Species Regarding Disease Resistance and Cold Tolerance.</title>
        <authorList>
            <person name="Chen X."/>
        </authorList>
    </citation>
    <scope>NUCLEOTIDE SEQUENCE [LARGE SCALE GENOMIC DNA]</scope>
    <source>
        <strain evidence="2">cv. Shandingzi</strain>
        <tissue evidence="1">Leaves</tissue>
    </source>
</reference>
<evidence type="ECO:0000313" key="1">
    <source>
        <dbReference type="EMBL" id="TQD73620.1"/>
    </source>
</evidence>
<dbReference type="AlphaFoldDB" id="A0A540KHH5"/>
<sequence>MDKMDWNTEGQKLINSVLDTYLLLSNSTTNKKVQHDNTIGISSMTTPLATPKLSAET</sequence>